<evidence type="ECO:0000313" key="3">
    <source>
        <dbReference type="Proteomes" id="UP000800038"/>
    </source>
</evidence>
<organism evidence="2 3">
    <name type="scientific">Clathrospora elynae</name>
    <dbReference type="NCBI Taxonomy" id="706981"/>
    <lineage>
        <taxon>Eukaryota</taxon>
        <taxon>Fungi</taxon>
        <taxon>Dikarya</taxon>
        <taxon>Ascomycota</taxon>
        <taxon>Pezizomycotina</taxon>
        <taxon>Dothideomycetes</taxon>
        <taxon>Pleosporomycetidae</taxon>
        <taxon>Pleosporales</taxon>
        <taxon>Diademaceae</taxon>
        <taxon>Clathrospora</taxon>
    </lineage>
</organism>
<reference evidence="2" key="1">
    <citation type="journal article" date="2020" name="Stud. Mycol.">
        <title>101 Dothideomycetes genomes: a test case for predicting lifestyles and emergence of pathogens.</title>
        <authorList>
            <person name="Haridas S."/>
            <person name="Albert R."/>
            <person name="Binder M."/>
            <person name="Bloem J."/>
            <person name="Labutti K."/>
            <person name="Salamov A."/>
            <person name="Andreopoulos B."/>
            <person name="Baker S."/>
            <person name="Barry K."/>
            <person name="Bills G."/>
            <person name="Bluhm B."/>
            <person name="Cannon C."/>
            <person name="Castanera R."/>
            <person name="Culley D."/>
            <person name="Daum C."/>
            <person name="Ezra D."/>
            <person name="Gonzalez J."/>
            <person name="Henrissat B."/>
            <person name="Kuo A."/>
            <person name="Liang C."/>
            <person name="Lipzen A."/>
            <person name="Lutzoni F."/>
            <person name="Magnuson J."/>
            <person name="Mondo S."/>
            <person name="Nolan M."/>
            <person name="Ohm R."/>
            <person name="Pangilinan J."/>
            <person name="Park H.-J."/>
            <person name="Ramirez L."/>
            <person name="Alfaro M."/>
            <person name="Sun H."/>
            <person name="Tritt A."/>
            <person name="Yoshinaga Y."/>
            <person name="Zwiers L.-H."/>
            <person name="Turgeon B."/>
            <person name="Goodwin S."/>
            <person name="Spatafora J."/>
            <person name="Crous P."/>
            <person name="Grigoriev I."/>
        </authorList>
    </citation>
    <scope>NUCLEOTIDE SEQUENCE</scope>
    <source>
        <strain evidence="2">CBS 161.51</strain>
    </source>
</reference>
<dbReference type="Proteomes" id="UP000800038">
    <property type="component" value="Unassembled WGS sequence"/>
</dbReference>
<gene>
    <name evidence="2" type="ORF">EJ02DRAFT_422013</name>
</gene>
<feature type="region of interest" description="Disordered" evidence="1">
    <location>
        <begin position="70"/>
        <end position="110"/>
    </location>
</feature>
<evidence type="ECO:0000256" key="1">
    <source>
        <dbReference type="SAM" id="MobiDB-lite"/>
    </source>
</evidence>
<feature type="compositionally biased region" description="Low complexity" evidence="1">
    <location>
        <begin position="79"/>
        <end position="110"/>
    </location>
</feature>
<dbReference type="EMBL" id="ML976033">
    <property type="protein sequence ID" value="KAF1942612.1"/>
    <property type="molecule type" value="Genomic_DNA"/>
</dbReference>
<keyword evidence="3" id="KW-1185">Reference proteome</keyword>
<sequence length="328" mass="35625">MDDTAPTTSKGGALEVCVSRTSCNVISAYTWDECAESSAKQNRHELIWPKWSRSYSASFISNECSDTTSAIRGRKSSASSTVDNTRVSSTSTSSTWGSRKTTKRSSSTKNSATLPLVVDDDLAKLDMEVRRACNDYAKTLLAAATHDVNISQKPLEQMDELMTSMNEVLALRGSLKQPQMPTMSDIVQEAVVSVDAADCPLEPGPKSKHRPSRAYVPVSETDAFVKHLARNHRWATTVPTAFESNGTPAKLLGTETALKLRYKAQGSELGNGVTAESSNPGKMVMISPDIIKELNKQNQIRHFSGATRIDSKKTSSRASKADQQMKGA</sequence>
<accession>A0A6A5SSH9</accession>
<proteinExistence type="predicted"/>
<evidence type="ECO:0000313" key="2">
    <source>
        <dbReference type="EMBL" id="KAF1942612.1"/>
    </source>
</evidence>
<dbReference type="AlphaFoldDB" id="A0A6A5SSH9"/>
<name>A0A6A5SSH9_9PLEO</name>
<protein>
    <submittedName>
        <fullName evidence="2">Uncharacterized protein</fullName>
    </submittedName>
</protein>
<feature type="region of interest" description="Disordered" evidence="1">
    <location>
        <begin position="299"/>
        <end position="328"/>
    </location>
</feature>